<reference evidence="1 2" key="1">
    <citation type="submission" date="2015-01" db="EMBL/GenBank/DDBJ databases">
        <title>Draft genome of the acidophilic iron oxidizer Acidithrix ferrooxidans strain Py-F3.</title>
        <authorList>
            <person name="Poehlein A."/>
            <person name="Eisen S."/>
            <person name="Schloemann M."/>
            <person name="Johnson B.D."/>
            <person name="Daniel R."/>
            <person name="Muehling M."/>
        </authorList>
    </citation>
    <scope>NUCLEOTIDE SEQUENCE [LARGE SCALE GENOMIC DNA]</scope>
    <source>
        <strain evidence="1 2">Py-F3</strain>
    </source>
</reference>
<proteinExistence type="predicted"/>
<keyword evidence="2" id="KW-1185">Reference proteome</keyword>
<dbReference type="Proteomes" id="UP000032360">
    <property type="component" value="Unassembled WGS sequence"/>
</dbReference>
<name>A0A0D8HNV1_9ACTN</name>
<gene>
    <name evidence="1" type="ORF">AXFE_03070</name>
</gene>
<organism evidence="1 2">
    <name type="scientific">Acidithrix ferrooxidans</name>
    <dbReference type="NCBI Taxonomy" id="1280514"/>
    <lineage>
        <taxon>Bacteria</taxon>
        <taxon>Bacillati</taxon>
        <taxon>Actinomycetota</taxon>
        <taxon>Acidimicrobiia</taxon>
        <taxon>Acidimicrobiales</taxon>
        <taxon>Acidimicrobiaceae</taxon>
        <taxon>Acidithrix</taxon>
    </lineage>
</organism>
<evidence type="ECO:0000313" key="2">
    <source>
        <dbReference type="Proteomes" id="UP000032360"/>
    </source>
</evidence>
<dbReference type="Gene3D" id="3.40.630.30">
    <property type="match status" value="1"/>
</dbReference>
<protein>
    <submittedName>
        <fullName evidence="1">Uncharacterized protein</fullName>
    </submittedName>
</protein>
<evidence type="ECO:0000313" key="1">
    <source>
        <dbReference type="EMBL" id="KJF18811.1"/>
    </source>
</evidence>
<dbReference type="STRING" id="1280514.AXFE_03070"/>
<comment type="caution">
    <text evidence="1">The sequence shown here is derived from an EMBL/GenBank/DDBJ whole genome shotgun (WGS) entry which is preliminary data.</text>
</comment>
<sequence>MRDVVLRLLDLSDKIGCRGLLIHAQSDEARDFYLRLIPEFEKSPTDDLHLVLLMKDIRRTLRAETLLTESHPY</sequence>
<dbReference type="AlphaFoldDB" id="A0A0D8HNV1"/>
<accession>A0A0D8HNV1</accession>
<dbReference type="EMBL" id="JXYS01000005">
    <property type="protein sequence ID" value="KJF18811.1"/>
    <property type="molecule type" value="Genomic_DNA"/>
</dbReference>